<dbReference type="Proteomes" id="UP001164539">
    <property type="component" value="Chromosome 1"/>
</dbReference>
<proteinExistence type="predicted"/>
<evidence type="ECO:0000313" key="2">
    <source>
        <dbReference type="Proteomes" id="UP001164539"/>
    </source>
</evidence>
<evidence type="ECO:0000313" key="1">
    <source>
        <dbReference type="EMBL" id="KAJ4729820.1"/>
    </source>
</evidence>
<comment type="caution">
    <text evidence="1">The sequence shown here is derived from an EMBL/GenBank/DDBJ whole genome shotgun (WGS) entry which is preliminary data.</text>
</comment>
<gene>
    <name evidence="1" type="ORF">OWV82_002540</name>
</gene>
<protein>
    <submittedName>
        <fullName evidence="1">Thioredoxin</fullName>
    </submittedName>
</protein>
<organism evidence="1 2">
    <name type="scientific">Melia azedarach</name>
    <name type="common">Chinaberry tree</name>
    <dbReference type="NCBI Taxonomy" id="155640"/>
    <lineage>
        <taxon>Eukaryota</taxon>
        <taxon>Viridiplantae</taxon>
        <taxon>Streptophyta</taxon>
        <taxon>Embryophyta</taxon>
        <taxon>Tracheophyta</taxon>
        <taxon>Spermatophyta</taxon>
        <taxon>Magnoliopsida</taxon>
        <taxon>eudicotyledons</taxon>
        <taxon>Gunneridae</taxon>
        <taxon>Pentapetalae</taxon>
        <taxon>rosids</taxon>
        <taxon>malvids</taxon>
        <taxon>Sapindales</taxon>
        <taxon>Meliaceae</taxon>
        <taxon>Melia</taxon>
    </lineage>
</organism>
<dbReference type="EMBL" id="CM051394">
    <property type="protein sequence ID" value="KAJ4729820.1"/>
    <property type="molecule type" value="Genomic_DNA"/>
</dbReference>
<reference evidence="1 2" key="1">
    <citation type="journal article" date="2023" name="Science">
        <title>Complex scaffold remodeling in plant triterpene biosynthesis.</title>
        <authorList>
            <person name="De La Pena R."/>
            <person name="Hodgson H."/>
            <person name="Liu J.C."/>
            <person name="Stephenson M.J."/>
            <person name="Martin A.C."/>
            <person name="Owen C."/>
            <person name="Harkess A."/>
            <person name="Leebens-Mack J."/>
            <person name="Jimenez L.E."/>
            <person name="Osbourn A."/>
            <person name="Sattely E.S."/>
        </authorList>
    </citation>
    <scope>NUCLEOTIDE SEQUENCE [LARGE SCALE GENOMIC DNA]</scope>
    <source>
        <strain evidence="2">cv. JPN11</strain>
        <tissue evidence="1">Leaf</tissue>
    </source>
</reference>
<accession>A0ACC1Z1A3</accession>
<keyword evidence="2" id="KW-1185">Reference proteome</keyword>
<sequence length="96" mass="10350">MAIVPESIAVSRSSRLPISLPPAMTTSSSLRLSLFGSRRVQSLLGFKGLRIQSPLKSLPTSLISRAPRVSVQKTSIICEAQNAALDIQNVSDSTWQ</sequence>
<name>A0ACC1Z1A3_MELAZ</name>